<comment type="caution">
    <text evidence="3">The sequence shown here is derived from an EMBL/GenBank/DDBJ whole genome shotgun (WGS) entry which is preliminary data.</text>
</comment>
<protein>
    <submittedName>
        <fullName evidence="3">Serine decarboxylase-like</fullName>
    </submittedName>
</protein>
<organism evidence="3 4">
    <name type="scientific">Raphidocelis subcapitata</name>
    <dbReference type="NCBI Taxonomy" id="307507"/>
    <lineage>
        <taxon>Eukaryota</taxon>
        <taxon>Viridiplantae</taxon>
        <taxon>Chlorophyta</taxon>
        <taxon>core chlorophytes</taxon>
        <taxon>Chlorophyceae</taxon>
        <taxon>CS clade</taxon>
        <taxon>Sphaeropleales</taxon>
        <taxon>Selenastraceae</taxon>
        <taxon>Raphidocelis</taxon>
    </lineage>
</organism>
<evidence type="ECO:0000256" key="2">
    <source>
        <dbReference type="ARBA" id="ARBA00022793"/>
    </source>
</evidence>
<name>A0A2V0P010_9CHLO</name>
<dbReference type="OrthoDB" id="2161780at2759"/>
<evidence type="ECO:0000256" key="1">
    <source>
        <dbReference type="ARBA" id="ARBA00009533"/>
    </source>
</evidence>
<dbReference type="EMBL" id="BDRX01000039">
    <property type="protein sequence ID" value="GBF93211.1"/>
    <property type="molecule type" value="Genomic_DNA"/>
</dbReference>
<dbReference type="STRING" id="307507.A0A2V0P010"/>
<evidence type="ECO:0000313" key="4">
    <source>
        <dbReference type="Proteomes" id="UP000247498"/>
    </source>
</evidence>
<keyword evidence="4" id="KW-1185">Reference proteome</keyword>
<proteinExistence type="inferred from homology"/>
<feature type="non-terminal residue" evidence="3">
    <location>
        <position position="146"/>
    </location>
</feature>
<keyword evidence="2" id="KW-0210">Decarboxylase</keyword>
<dbReference type="Proteomes" id="UP000247498">
    <property type="component" value="Unassembled WGS sequence"/>
</dbReference>
<dbReference type="GO" id="GO:0016831">
    <property type="term" value="F:carboxy-lyase activity"/>
    <property type="evidence" value="ECO:0007669"/>
    <property type="project" value="UniProtKB-KW"/>
</dbReference>
<dbReference type="AlphaFoldDB" id="A0A2V0P010"/>
<comment type="similarity">
    <text evidence="1">Belongs to the group II decarboxylase family.</text>
</comment>
<reference evidence="3 4" key="1">
    <citation type="journal article" date="2018" name="Sci. Rep.">
        <title>Raphidocelis subcapitata (=Pseudokirchneriella subcapitata) provides an insight into genome evolution and environmental adaptations in the Sphaeropleales.</title>
        <authorList>
            <person name="Suzuki S."/>
            <person name="Yamaguchi H."/>
            <person name="Nakajima N."/>
            <person name="Kawachi M."/>
        </authorList>
    </citation>
    <scope>NUCLEOTIDE SEQUENCE [LARGE SCALE GENOMIC DNA]</scope>
    <source>
        <strain evidence="3 4">NIES-35</strain>
    </source>
</reference>
<gene>
    <name evidence="3" type="ORF">Rsub_05943</name>
</gene>
<accession>A0A2V0P010</accession>
<dbReference type="InParanoid" id="A0A2V0P010"/>
<sequence>MATASPAVALASSCPLPHVVADSSERHVSQDTMRVLRSERLKGAGPALQVAPYQATPVCGAITHHHAAGLHIPDEERPVEDRIAAINETIQKYEKKLQERTRHHMGYPYNLDFDFDALEGLTRYSINNLGDPFIESNYGVHSREFE</sequence>
<evidence type="ECO:0000313" key="3">
    <source>
        <dbReference type="EMBL" id="GBF93211.1"/>
    </source>
</evidence>
<dbReference type="InterPro" id="IPR051151">
    <property type="entry name" value="Group_II_Decarboxylase"/>
</dbReference>
<dbReference type="PANTHER" id="PTHR46101:SF2">
    <property type="entry name" value="SERINE DECARBOXYLASE"/>
    <property type="match status" value="1"/>
</dbReference>
<dbReference type="PANTHER" id="PTHR46101">
    <property type="match status" value="1"/>
</dbReference>
<keyword evidence="2" id="KW-0456">Lyase</keyword>